<protein>
    <submittedName>
        <fullName evidence="1">Uncharacterized protein</fullName>
    </submittedName>
</protein>
<keyword evidence="2" id="KW-1185">Reference proteome</keyword>
<dbReference type="EMBL" id="UYRX01000821">
    <property type="protein sequence ID" value="VDK86483.1"/>
    <property type="molecule type" value="Genomic_DNA"/>
</dbReference>
<dbReference type="AlphaFoldDB" id="A0A3P6TTW9"/>
<organism evidence="1 2">
    <name type="scientific">Litomosoides sigmodontis</name>
    <name type="common">Filarial nematode worm</name>
    <dbReference type="NCBI Taxonomy" id="42156"/>
    <lineage>
        <taxon>Eukaryota</taxon>
        <taxon>Metazoa</taxon>
        <taxon>Ecdysozoa</taxon>
        <taxon>Nematoda</taxon>
        <taxon>Chromadorea</taxon>
        <taxon>Rhabditida</taxon>
        <taxon>Spirurina</taxon>
        <taxon>Spiruromorpha</taxon>
        <taxon>Filarioidea</taxon>
        <taxon>Onchocercidae</taxon>
        <taxon>Litomosoides</taxon>
    </lineage>
</organism>
<sequence length="80" mass="8878">MEFLRRTFVAVGRGDGGADATVADNATTTTKQENVQAPCVAVRNYRSANISRAINIRGISQFHTFQSHPHLSQIDNERYV</sequence>
<reference evidence="1 2" key="1">
    <citation type="submission" date="2018-08" db="EMBL/GenBank/DDBJ databases">
        <authorList>
            <person name="Laetsch R D."/>
            <person name="Stevens L."/>
            <person name="Kumar S."/>
            <person name="Blaxter L. M."/>
        </authorList>
    </citation>
    <scope>NUCLEOTIDE SEQUENCE [LARGE SCALE GENOMIC DNA]</scope>
</reference>
<evidence type="ECO:0000313" key="1">
    <source>
        <dbReference type="EMBL" id="VDK86483.1"/>
    </source>
</evidence>
<gene>
    <name evidence="1" type="ORF">NLS_LOCUS7646</name>
</gene>
<dbReference type="Proteomes" id="UP000277928">
    <property type="component" value="Unassembled WGS sequence"/>
</dbReference>
<name>A0A3P6TTW9_LITSI</name>
<accession>A0A3P6TTW9</accession>
<proteinExistence type="predicted"/>
<evidence type="ECO:0000313" key="2">
    <source>
        <dbReference type="Proteomes" id="UP000277928"/>
    </source>
</evidence>